<keyword evidence="5" id="KW-0539">Nucleus</keyword>
<evidence type="ECO:0000256" key="5">
    <source>
        <dbReference type="ARBA" id="ARBA00023242"/>
    </source>
</evidence>
<feature type="region of interest" description="Disordered" evidence="7">
    <location>
        <begin position="57"/>
        <end position="95"/>
    </location>
</feature>
<evidence type="ECO:0000256" key="1">
    <source>
        <dbReference type="ARBA" id="ARBA00004123"/>
    </source>
</evidence>
<dbReference type="InterPro" id="IPR045314">
    <property type="entry name" value="bZIP_plant_GBF1"/>
</dbReference>
<name>A0AAD8MNI1_9APIA</name>
<dbReference type="GO" id="GO:0005634">
    <property type="term" value="C:nucleus"/>
    <property type="evidence" value="ECO:0007669"/>
    <property type="project" value="UniProtKB-SubCell"/>
</dbReference>
<keyword evidence="6" id="KW-0175">Coiled coil</keyword>
<dbReference type="GO" id="GO:0000976">
    <property type="term" value="F:transcription cis-regulatory region binding"/>
    <property type="evidence" value="ECO:0007669"/>
    <property type="project" value="TreeGrafter"/>
</dbReference>
<feature type="compositionally biased region" description="Polar residues" evidence="7">
    <location>
        <begin position="57"/>
        <end position="79"/>
    </location>
</feature>
<evidence type="ECO:0000256" key="3">
    <source>
        <dbReference type="ARBA" id="ARBA00023125"/>
    </source>
</evidence>
<dbReference type="Gene3D" id="1.20.5.170">
    <property type="match status" value="1"/>
</dbReference>
<evidence type="ECO:0000256" key="6">
    <source>
        <dbReference type="SAM" id="Coils"/>
    </source>
</evidence>
<dbReference type="InterPro" id="IPR046347">
    <property type="entry name" value="bZIP_sf"/>
</dbReference>
<keyword evidence="2" id="KW-0805">Transcription regulation</keyword>
<gene>
    <name evidence="9" type="ORF">POM88_020910</name>
</gene>
<dbReference type="PROSITE" id="PS00036">
    <property type="entry name" value="BZIP_BASIC"/>
    <property type="match status" value="1"/>
</dbReference>
<protein>
    <submittedName>
        <fullName evidence="9">Basic leucine zipper 43</fullName>
    </submittedName>
</protein>
<dbReference type="SUPFAM" id="SSF57959">
    <property type="entry name" value="Leucine zipper domain"/>
    <property type="match status" value="1"/>
</dbReference>
<keyword evidence="3" id="KW-0238">DNA-binding</keyword>
<evidence type="ECO:0000256" key="7">
    <source>
        <dbReference type="SAM" id="MobiDB-lite"/>
    </source>
</evidence>
<dbReference type="GO" id="GO:0045893">
    <property type="term" value="P:positive regulation of DNA-templated transcription"/>
    <property type="evidence" value="ECO:0007669"/>
    <property type="project" value="TreeGrafter"/>
</dbReference>
<dbReference type="InterPro" id="IPR004827">
    <property type="entry name" value="bZIP"/>
</dbReference>
<dbReference type="EMBL" id="JAUIZM010000005">
    <property type="protein sequence ID" value="KAK1383175.1"/>
    <property type="molecule type" value="Genomic_DNA"/>
</dbReference>
<dbReference type="AlphaFoldDB" id="A0AAD8MNI1"/>
<dbReference type="SMART" id="SM00338">
    <property type="entry name" value="BRLZ"/>
    <property type="match status" value="1"/>
</dbReference>
<proteinExistence type="predicted"/>
<dbReference type="PANTHER" id="PTHR45764:SF21">
    <property type="entry name" value="OS03G0770000 PROTEIN"/>
    <property type="match status" value="1"/>
</dbReference>
<dbReference type="FunFam" id="1.20.5.170:FF:000020">
    <property type="entry name" value="BZIP transcription factor"/>
    <property type="match status" value="1"/>
</dbReference>
<dbReference type="Proteomes" id="UP001237642">
    <property type="component" value="Unassembled WGS sequence"/>
</dbReference>
<evidence type="ECO:0000256" key="2">
    <source>
        <dbReference type="ARBA" id="ARBA00023015"/>
    </source>
</evidence>
<feature type="domain" description="BZIP" evidence="8">
    <location>
        <begin position="98"/>
        <end position="140"/>
    </location>
</feature>
<reference evidence="9" key="1">
    <citation type="submission" date="2023-02" db="EMBL/GenBank/DDBJ databases">
        <title>Genome of toxic invasive species Heracleum sosnowskyi carries increased number of genes despite the absence of recent whole-genome duplications.</title>
        <authorList>
            <person name="Schelkunov M."/>
            <person name="Shtratnikova V."/>
            <person name="Makarenko M."/>
            <person name="Klepikova A."/>
            <person name="Omelchenko D."/>
            <person name="Novikova G."/>
            <person name="Obukhova E."/>
            <person name="Bogdanov V."/>
            <person name="Penin A."/>
            <person name="Logacheva M."/>
        </authorList>
    </citation>
    <scope>NUCLEOTIDE SEQUENCE</scope>
    <source>
        <strain evidence="9">Hsosn_3</strain>
        <tissue evidence="9">Leaf</tissue>
    </source>
</reference>
<keyword evidence="10" id="KW-1185">Reference proteome</keyword>
<sequence>MSTSFSTMLVSEGFFGTPFPEFEGGFTPWNDQEPTFFFDHQDQGSVFSPTPLQEPVFSNSGSDNSNPLNISSRTGSVVTNRKRISPNDSGPDHLPVIDERKRRRMVSNRESARRSRMRKQKHLDNLRNQVNRLKIENQDMLNGLRWVAHHSQLVRTDNERLISESQMLRQKMWDMRQVLLARHIQEQLCSVAWPCQNVTLRRE</sequence>
<dbReference type="GO" id="GO:0046982">
    <property type="term" value="F:protein heterodimerization activity"/>
    <property type="evidence" value="ECO:0007669"/>
    <property type="project" value="UniProtKB-ARBA"/>
</dbReference>
<dbReference type="PANTHER" id="PTHR45764">
    <property type="entry name" value="BZIP TRANSCRIPTION FACTOR 44"/>
    <property type="match status" value="1"/>
</dbReference>
<organism evidence="9 10">
    <name type="scientific">Heracleum sosnowskyi</name>
    <dbReference type="NCBI Taxonomy" id="360622"/>
    <lineage>
        <taxon>Eukaryota</taxon>
        <taxon>Viridiplantae</taxon>
        <taxon>Streptophyta</taxon>
        <taxon>Embryophyta</taxon>
        <taxon>Tracheophyta</taxon>
        <taxon>Spermatophyta</taxon>
        <taxon>Magnoliopsida</taxon>
        <taxon>eudicotyledons</taxon>
        <taxon>Gunneridae</taxon>
        <taxon>Pentapetalae</taxon>
        <taxon>asterids</taxon>
        <taxon>campanulids</taxon>
        <taxon>Apiales</taxon>
        <taxon>Apiaceae</taxon>
        <taxon>Apioideae</taxon>
        <taxon>apioid superclade</taxon>
        <taxon>Tordylieae</taxon>
        <taxon>Tordyliinae</taxon>
        <taxon>Heracleum</taxon>
    </lineage>
</organism>
<evidence type="ECO:0000313" key="9">
    <source>
        <dbReference type="EMBL" id="KAK1383175.1"/>
    </source>
</evidence>
<keyword evidence="4" id="KW-0804">Transcription</keyword>
<accession>A0AAD8MNI1</accession>
<dbReference type="Pfam" id="PF00170">
    <property type="entry name" value="bZIP_1"/>
    <property type="match status" value="1"/>
</dbReference>
<evidence type="ECO:0000313" key="10">
    <source>
        <dbReference type="Proteomes" id="UP001237642"/>
    </source>
</evidence>
<evidence type="ECO:0000259" key="8">
    <source>
        <dbReference type="PROSITE" id="PS50217"/>
    </source>
</evidence>
<comment type="subcellular location">
    <subcellularLocation>
        <location evidence="1">Nucleus</location>
    </subcellularLocation>
</comment>
<evidence type="ECO:0000256" key="4">
    <source>
        <dbReference type="ARBA" id="ARBA00023163"/>
    </source>
</evidence>
<dbReference type="GO" id="GO:0003700">
    <property type="term" value="F:DNA-binding transcription factor activity"/>
    <property type="evidence" value="ECO:0007669"/>
    <property type="project" value="InterPro"/>
</dbReference>
<reference evidence="9" key="2">
    <citation type="submission" date="2023-05" db="EMBL/GenBank/DDBJ databases">
        <authorList>
            <person name="Schelkunov M.I."/>
        </authorList>
    </citation>
    <scope>NUCLEOTIDE SEQUENCE</scope>
    <source>
        <strain evidence="9">Hsosn_3</strain>
        <tissue evidence="9">Leaf</tissue>
    </source>
</reference>
<dbReference type="PROSITE" id="PS50217">
    <property type="entry name" value="BZIP"/>
    <property type="match status" value="1"/>
</dbReference>
<dbReference type="CDD" id="cd14702">
    <property type="entry name" value="bZIP_plant_GBF1"/>
    <property type="match status" value="1"/>
</dbReference>
<feature type="coiled-coil region" evidence="6">
    <location>
        <begin position="109"/>
        <end position="143"/>
    </location>
</feature>
<comment type="caution">
    <text evidence="9">The sequence shown here is derived from an EMBL/GenBank/DDBJ whole genome shotgun (WGS) entry which is preliminary data.</text>
</comment>